<dbReference type="PANTHER" id="PTHR19372:SF7">
    <property type="entry name" value="SULFITE OXIDASE, MITOCHONDRIAL"/>
    <property type="match status" value="1"/>
</dbReference>
<dbReference type="SUPFAM" id="SSF56524">
    <property type="entry name" value="Oxidoreductase molybdopterin-binding domain"/>
    <property type="match status" value="1"/>
</dbReference>
<name>S7RIZ6_GLOTA</name>
<dbReference type="Proteomes" id="UP000030669">
    <property type="component" value="Unassembled WGS sequence"/>
</dbReference>
<dbReference type="STRING" id="670483.S7RIZ6"/>
<dbReference type="GO" id="GO:0043546">
    <property type="term" value="F:molybdopterin cofactor binding"/>
    <property type="evidence" value="ECO:0007669"/>
    <property type="project" value="TreeGrafter"/>
</dbReference>
<gene>
    <name evidence="7" type="ORF">GLOTRDRAFT_78324</name>
</gene>
<dbReference type="InterPro" id="IPR036374">
    <property type="entry name" value="OxRdtase_Mopterin-bd_sf"/>
</dbReference>
<dbReference type="InterPro" id="IPR014756">
    <property type="entry name" value="Ig_E-set"/>
</dbReference>
<dbReference type="OrthoDB" id="10051395at2759"/>
<evidence type="ECO:0000256" key="3">
    <source>
        <dbReference type="ARBA" id="ARBA00022723"/>
    </source>
</evidence>
<dbReference type="eggNOG" id="KOG0535">
    <property type="taxonomic scope" value="Eukaryota"/>
</dbReference>
<organism evidence="7 8">
    <name type="scientific">Gloeophyllum trabeum (strain ATCC 11539 / FP-39264 / Madison 617)</name>
    <name type="common">Brown rot fungus</name>
    <dbReference type="NCBI Taxonomy" id="670483"/>
    <lineage>
        <taxon>Eukaryota</taxon>
        <taxon>Fungi</taxon>
        <taxon>Dikarya</taxon>
        <taxon>Basidiomycota</taxon>
        <taxon>Agaricomycotina</taxon>
        <taxon>Agaricomycetes</taxon>
        <taxon>Gloeophyllales</taxon>
        <taxon>Gloeophyllaceae</taxon>
        <taxon>Gloeophyllum</taxon>
    </lineage>
</organism>
<dbReference type="PRINTS" id="PR00407">
    <property type="entry name" value="EUMOPTERIN"/>
</dbReference>
<dbReference type="GO" id="GO:0005739">
    <property type="term" value="C:mitochondrion"/>
    <property type="evidence" value="ECO:0007669"/>
    <property type="project" value="TreeGrafter"/>
</dbReference>
<keyword evidence="2" id="KW-0500">Molybdenum</keyword>
<evidence type="ECO:0000256" key="4">
    <source>
        <dbReference type="ARBA" id="ARBA00023002"/>
    </source>
</evidence>
<dbReference type="GO" id="GO:0006790">
    <property type="term" value="P:sulfur compound metabolic process"/>
    <property type="evidence" value="ECO:0007669"/>
    <property type="project" value="TreeGrafter"/>
</dbReference>
<evidence type="ECO:0000259" key="6">
    <source>
        <dbReference type="Pfam" id="PF03404"/>
    </source>
</evidence>
<dbReference type="PANTHER" id="PTHR19372">
    <property type="entry name" value="SULFITE REDUCTASE"/>
    <property type="match status" value="1"/>
</dbReference>
<protein>
    <submittedName>
        <fullName evidence="7">Molybdopterin binding oxidoreductase</fullName>
    </submittedName>
</protein>
<dbReference type="Gene3D" id="2.60.40.650">
    <property type="match status" value="1"/>
</dbReference>
<feature type="domain" description="Moybdenum cofactor oxidoreductase dimerisation" evidence="6">
    <location>
        <begin position="274"/>
        <end position="364"/>
    </location>
</feature>
<reference evidence="7 8" key="1">
    <citation type="journal article" date="2012" name="Science">
        <title>The Paleozoic origin of enzymatic lignin decomposition reconstructed from 31 fungal genomes.</title>
        <authorList>
            <person name="Floudas D."/>
            <person name="Binder M."/>
            <person name="Riley R."/>
            <person name="Barry K."/>
            <person name="Blanchette R.A."/>
            <person name="Henrissat B."/>
            <person name="Martinez A.T."/>
            <person name="Otillar R."/>
            <person name="Spatafora J.W."/>
            <person name="Yadav J.S."/>
            <person name="Aerts A."/>
            <person name="Benoit I."/>
            <person name="Boyd A."/>
            <person name="Carlson A."/>
            <person name="Copeland A."/>
            <person name="Coutinho P.M."/>
            <person name="de Vries R.P."/>
            <person name="Ferreira P."/>
            <person name="Findley K."/>
            <person name="Foster B."/>
            <person name="Gaskell J."/>
            <person name="Glotzer D."/>
            <person name="Gorecki P."/>
            <person name="Heitman J."/>
            <person name="Hesse C."/>
            <person name="Hori C."/>
            <person name="Igarashi K."/>
            <person name="Jurgens J.A."/>
            <person name="Kallen N."/>
            <person name="Kersten P."/>
            <person name="Kohler A."/>
            <person name="Kuees U."/>
            <person name="Kumar T.K.A."/>
            <person name="Kuo A."/>
            <person name="LaButti K."/>
            <person name="Larrondo L.F."/>
            <person name="Lindquist E."/>
            <person name="Ling A."/>
            <person name="Lombard V."/>
            <person name="Lucas S."/>
            <person name="Lundell T."/>
            <person name="Martin R."/>
            <person name="McLaughlin D.J."/>
            <person name="Morgenstern I."/>
            <person name="Morin E."/>
            <person name="Murat C."/>
            <person name="Nagy L.G."/>
            <person name="Nolan M."/>
            <person name="Ohm R.A."/>
            <person name="Patyshakuliyeva A."/>
            <person name="Rokas A."/>
            <person name="Ruiz-Duenas F.J."/>
            <person name="Sabat G."/>
            <person name="Salamov A."/>
            <person name="Samejima M."/>
            <person name="Schmutz J."/>
            <person name="Slot J.C."/>
            <person name="St John F."/>
            <person name="Stenlid J."/>
            <person name="Sun H."/>
            <person name="Sun S."/>
            <person name="Syed K."/>
            <person name="Tsang A."/>
            <person name="Wiebenga A."/>
            <person name="Young D."/>
            <person name="Pisabarro A."/>
            <person name="Eastwood D.C."/>
            <person name="Martin F."/>
            <person name="Cullen D."/>
            <person name="Grigoriev I.V."/>
            <person name="Hibbett D.S."/>
        </authorList>
    </citation>
    <scope>NUCLEOTIDE SEQUENCE [LARGE SCALE GENOMIC DNA]</scope>
    <source>
        <strain evidence="7 8">ATCC 11539</strain>
    </source>
</reference>
<dbReference type="SUPFAM" id="SSF81296">
    <property type="entry name" value="E set domains"/>
    <property type="match status" value="1"/>
</dbReference>
<keyword evidence="8" id="KW-1185">Reference proteome</keyword>
<dbReference type="GeneID" id="19308793"/>
<evidence type="ECO:0000259" key="5">
    <source>
        <dbReference type="Pfam" id="PF00174"/>
    </source>
</evidence>
<dbReference type="InterPro" id="IPR000572">
    <property type="entry name" value="OxRdtase_Mopterin-bd_dom"/>
</dbReference>
<keyword evidence="4" id="KW-0560">Oxidoreductase</keyword>
<dbReference type="FunFam" id="3.90.420.10:FF:000002">
    <property type="entry name" value="sulfite oxidase, mitochondrial"/>
    <property type="match status" value="1"/>
</dbReference>
<dbReference type="GO" id="GO:0030151">
    <property type="term" value="F:molybdenum ion binding"/>
    <property type="evidence" value="ECO:0007669"/>
    <property type="project" value="InterPro"/>
</dbReference>
<feature type="domain" description="Oxidoreductase molybdopterin-binding" evidence="5">
    <location>
        <begin position="46"/>
        <end position="228"/>
    </location>
</feature>
<keyword evidence="3" id="KW-0479">Metal-binding</keyword>
<dbReference type="InterPro" id="IPR005066">
    <property type="entry name" value="MoCF_OxRdtse_dimer"/>
</dbReference>
<dbReference type="EMBL" id="KB469304">
    <property type="protein sequence ID" value="EPQ54335.1"/>
    <property type="molecule type" value="Genomic_DNA"/>
</dbReference>
<evidence type="ECO:0000256" key="1">
    <source>
        <dbReference type="ARBA" id="ARBA00001924"/>
    </source>
</evidence>
<dbReference type="InterPro" id="IPR008335">
    <property type="entry name" value="Mopterin_OxRdtase_euk"/>
</dbReference>
<evidence type="ECO:0000256" key="2">
    <source>
        <dbReference type="ARBA" id="ARBA00022505"/>
    </source>
</evidence>
<dbReference type="KEGG" id="gtr:GLOTRDRAFT_78324"/>
<dbReference type="Pfam" id="PF03404">
    <property type="entry name" value="Mo-co_dimer"/>
    <property type="match status" value="1"/>
</dbReference>
<comment type="cofactor">
    <cofactor evidence="1">
        <name>Mo-molybdopterin</name>
        <dbReference type="ChEBI" id="CHEBI:71302"/>
    </cofactor>
</comment>
<dbReference type="OMA" id="TWHVAEL"/>
<evidence type="ECO:0000313" key="8">
    <source>
        <dbReference type="Proteomes" id="UP000030669"/>
    </source>
</evidence>
<dbReference type="GO" id="GO:0020037">
    <property type="term" value="F:heme binding"/>
    <property type="evidence" value="ECO:0007669"/>
    <property type="project" value="TreeGrafter"/>
</dbReference>
<dbReference type="AlphaFoldDB" id="S7RIZ6"/>
<evidence type="ECO:0000313" key="7">
    <source>
        <dbReference type="EMBL" id="EPQ54335.1"/>
    </source>
</evidence>
<accession>S7RIZ6</accession>
<dbReference type="GO" id="GO:0008482">
    <property type="term" value="F:sulfite oxidase activity"/>
    <property type="evidence" value="ECO:0007669"/>
    <property type="project" value="TreeGrafter"/>
</dbReference>
<dbReference type="RefSeq" id="XP_007867625.1">
    <property type="nucleotide sequence ID" value="XM_007869434.1"/>
</dbReference>
<sequence>MDPSTQSSFSNRLSVLQEQPYNAEPDLVALVAQPYTPDELIYCRNHSPVKCLEADTFTLSVRGLVQNALQFRLDDLKRIFPRVEVVAALQCAGNRRKTMAERKKRNVDGVKWNEGVICNVRWAGVSMRQLLLAAGVRPPAEHDKPLHLCMGSHIAACSDDNWFGTSISLEKAMDEEGDVIIAYEMNGHPLTPEHGYPFRVVVPGYTGVRWVKWVDSILVSDREPDNFYHKRDYKVLPEEVCSRDQAHAGGWWCKVPPLQFNPLNSVVASVSLRTSPQTFLCVKGYAMAGVTGQVKAVEVSIDSGRTWRDAHITYQEGKWSWTLWEATLELSDAAERVWCRAIDESGAVQPADSDWNLRGLAYSGYGEIDLRKVEGNVGRSCRL</sequence>
<dbReference type="Pfam" id="PF00174">
    <property type="entry name" value="Oxidored_molyb"/>
    <property type="match status" value="1"/>
</dbReference>
<proteinExistence type="predicted"/>
<dbReference type="HOGENOM" id="CLU_003827_5_2_1"/>
<dbReference type="Gene3D" id="3.90.420.10">
    <property type="entry name" value="Oxidoreductase, molybdopterin-binding domain"/>
    <property type="match status" value="1"/>
</dbReference>